<keyword evidence="12" id="KW-1185">Reference proteome</keyword>
<gene>
    <name evidence="11" type="ORF">GCM10023211_24440</name>
</gene>
<name>A0ABP9NCT6_9GAMM</name>
<evidence type="ECO:0000256" key="1">
    <source>
        <dbReference type="ARBA" id="ARBA00004429"/>
    </source>
</evidence>
<evidence type="ECO:0000259" key="10">
    <source>
        <dbReference type="PROSITE" id="PS50928"/>
    </source>
</evidence>
<feature type="transmembrane region" description="Helical" evidence="9">
    <location>
        <begin position="274"/>
        <end position="301"/>
    </location>
</feature>
<dbReference type="InterPro" id="IPR000515">
    <property type="entry name" value="MetI-like"/>
</dbReference>
<dbReference type="InterPro" id="IPR035906">
    <property type="entry name" value="MetI-like_sf"/>
</dbReference>
<evidence type="ECO:0000256" key="9">
    <source>
        <dbReference type="RuleBase" id="RU363032"/>
    </source>
</evidence>
<dbReference type="PANTHER" id="PTHR43163:SF4">
    <property type="entry name" value="PUTRESCINE EXPORT SYSTEM PERMEASE PROTEIN SAPB"/>
    <property type="match status" value="1"/>
</dbReference>
<comment type="similarity">
    <text evidence="8">Belongs to the binding-protein-dependent transport system permease family. OppBC subfamily.</text>
</comment>
<evidence type="ECO:0000313" key="11">
    <source>
        <dbReference type="EMBL" id="GAA5114641.1"/>
    </source>
</evidence>
<keyword evidence="7 9" id="KW-0472">Membrane</keyword>
<evidence type="ECO:0000256" key="4">
    <source>
        <dbReference type="ARBA" id="ARBA00022519"/>
    </source>
</evidence>
<dbReference type="Proteomes" id="UP001500171">
    <property type="component" value="Unassembled WGS sequence"/>
</dbReference>
<dbReference type="CDD" id="cd06261">
    <property type="entry name" value="TM_PBP2"/>
    <property type="match status" value="1"/>
</dbReference>
<comment type="subcellular location">
    <subcellularLocation>
        <location evidence="1">Cell inner membrane</location>
        <topology evidence="1">Multi-pass membrane protein</topology>
    </subcellularLocation>
    <subcellularLocation>
        <location evidence="9">Cell membrane</location>
        <topology evidence="9">Multi-pass membrane protein</topology>
    </subcellularLocation>
</comment>
<keyword evidence="5 9" id="KW-0812">Transmembrane</keyword>
<feature type="transmembrane region" description="Helical" evidence="9">
    <location>
        <begin position="77"/>
        <end position="98"/>
    </location>
</feature>
<keyword evidence="6 9" id="KW-1133">Transmembrane helix</keyword>
<proteinExistence type="inferred from homology"/>
<dbReference type="Gene3D" id="1.10.3720.10">
    <property type="entry name" value="MetI-like"/>
    <property type="match status" value="1"/>
</dbReference>
<dbReference type="PANTHER" id="PTHR43163">
    <property type="entry name" value="DIPEPTIDE TRANSPORT SYSTEM PERMEASE PROTEIN DPPB-RELATED"/>
    <property type="match status" value="1"/>
</dbReference>
<evidence type="ECO:0000256" key="7">
    <source>
        <dbReference type="ARBA" id="ARBA00023136"/>
    </source>
</evidence>
<feature type="transmembrane region" description="Helical" evidence="9">
    <location>
        <begin position="12"/>
        <end position="30"/>
    </location>
</feature>
<dbReference type="PROSITE" id="PS50928">
    <property type="entry name" value="ABC_TM1"/>
    <property type="match status" value="1"/>
</dbReference>
<evidence type="ECO:0000313" key="12">
    <source>
        <dbReference type="Proteomes" id="UP001500171"/>
    </source>
</evidence>
<evidence type="ECO:0000256" key="3">
    <source>
        <dbReference type="ARBA" id="ARBA00022475"/>
    </source>
</evidence>
<evidence type="ECO:0000256" key="8">
    <source>
        <dbReference type="ARBA" id="ARBA00024202"/>
    </source>
</evidence>
<reference evidence="12" key="1">
    <citation type="journal article" date="2019" name="Int. J. Syst. Evol. Microbiol.">
        <title>The Global Catalogue of Microorganisms (GCM) 10K type strain sequencing project: providing services to taxonomists for standard genome sequencing and annotation.</title>
        <authorList>
            <consortium name="The Broad Institute Genomics Platform"/>
            <consortium name="The Broad Institute Genome Sequencing Center for Infectious Disease"/>
            <person name="Wu L."/>
            <person name="Ma J."/>
        </authorList>
    </citation>
    <scope>NUCLEOTIDE SEQUENCE [LARGE SCALE GENOMIC DNA]</scope>
    <source>
        <strain evidence="12">JCM 18050</strain>
    </source>
</reference>
<organism evidence="11 12">
    <name type="scientific">Orbus sasakiae</name>
    <dbReference type="NCBI Taxonomy" id="1078475"/>
    <lineage>
        <taxon>Bacteria</taxon>
        <taxon>Pseudomonadati</taxon>
        <taxon>Pseudomonadota</taxon>
        <taxon>Gammaproteobacteria</taxon>
        <taxon>Orbales</taxon>
        <taxon>Orbaceae</taxon>
        <taxon>Orbus</taxon>
    </lineage>
</organism>
<feature type="transmembrane region" description="Helical" evidence="9">
    <location>
        <begin position="174"/>
        <end position="193"/>
    </location>
</feature>
<evidence type="ECO:0000256" key="2">
    <source>
        <dbReference type="ARBA" id="ARBA00022448"/>
    </source>
</evidence>
<feature type="domain" description="ABC transmembrane type-1" evidence="10">
    <location>
        <begin position="71"/>
        <end position="301"/>
    </location>
</feature>
<keyword evidence="3" id="KW-1003">Cell membrane</keyword>
<evidence type="ECO:0000256" key="6">
    <source>
        <dbReference type="ARBA" id="ARBA00022989"/>
    </source>
</evidence>
<feature type="transmembrane region" description="Helical" evidence="9">
    <location>
        <begin position="110"/>
        <end position="131"/>
    </location>
</feature>
<dbReference type="SUPFAM" id="SSF161098">
    <property type="entry name" value="MetI-like"/>
    <property type="match status" value="1"/>
</dbReference>
<dbReference type="EMBL" id="BAABHY010000013">
    <property type="protein sequence ID" value="GAA5114641.1"/>
    <property type="molecule type" value="Genomic_DNA"/>
</dbReference>
<feature type="transmembrane region" description="Helical" evidence="9">
    <location>
        <begin position="236"/>
        <end position="254"/>
    </location>
</feature>
<keyword evidence="4" id="KW-0997">Cell inner membrane</keyword>
<comment type="caution">
    <text evidence="11">The sequence shown here is derived from an EMBL/GenBank/DDBJ whole genome shotgun (WGS) entry which is preliminary data.</text>
</comment>
<sequence length="310" mass="35192">MLIYIIKKILSFLLILLLLSLISISIIYYAPHSPFENLSLLDAYDVFYHQFILNQFSFANHTMWEIIAQIVLPTFELAILAIICSIMIGFPIGIFAGLTHSNKTNHFIKFVCLVLYASPIIWLAVLVMFMLSTDWIFTRNTSYQPIANSLSLLDVALTPSIDKLTILMNEIKHLLIPVMILTIQPCIITIQLVSQRVNVTAHQNYIKVASIRENSSLKVLFRHLLPNAIPKTIPQLTYNITTLLFSTMAIEILLNRSGLGTWLFWAFHQQDYTIIAVAIFSCGALVSLLTLLSEIIVVMVYPVQSRALYE</sequence>
<protein>
    <submittedName>
        <fullName evidence="11">ABC transporter permease subunit</fullName>
    </submittedName>
</protein>
<keyword evidence="2 9" id="KW-0813">Transport</keyword>
<evidence type="ECO:0000256" key="5">
    <source>
        <dbReference type="ARBA" id="ARBA00022692"/>
    </source>
</evidence>
<dbReference type="Pfam" id="PF00528">
    <property type="entry name" value="BPD_transp_1"/>
    <property type="match status" value="1"/>
</dbReference>
<accession>A0ABP9NCT6</accession>